<sequence length="197" mass="21254">MTDTTATLALPLSKRLKAETRDTHERLDRRIMDANPFDSLGNYRRFLKMQHDLHRDVSPLYDMPALGEIIPGLSALPRYEAVARDLADLGGDGPVSGASPAATRISDPAEALGWLYVVEGSNLGAAFLFKAAQRLGLSETRGARHLAPAPEGRAEHWRQFTSALDAAALSEAEKDRAVAGARAAFARAGELVRSHLG</sequence>
<reference evidence="1 2" key="1">
    <citation type="journal article" date="2014" name="Int. J. Syst. Evol. Microbiol.">
        <title>Celeribacter indicus sp. nov., a polycyclic aromatic hydrocarbon-degrading bacterium from deep-sea sediment and reclassification of Huaishuia halophila as Celeribacter halophilus comb. nov.</title>
        <authorList>
            <person name="Lai Q."/>
            <person name="Cao J."/>
            <person name="Yuan J."/>
            <person name="Li F."/>
            <person name="Shao Z."/>
        </authorList>
    </citation>
    <scope>NUCLEOTIDE SEQUENCE [LARGE SCALE GENOMIC DNA]</scope>
    <source>
        <strain evidence="1">P73</strain>
    </source>
</reference>
<dbReference type="STRING" id="1208324.P73_1096"/>
<dbReference type="GO" id="GO:0006788">
    <property type="term" value="P:heme oxidation"/>
    <property type="evidence" value="ECO:0007669"/>
    <property type="project" value="InterPro"/>
</dbReference>
<dbReference type="OrthoDB" id="9149607at2"/>
<name>A0A0B5DYL1_9RHOB</name>
<organism evidence="1 2">
    <name type="scientific">Celeribacter indicus</name>
    <dbReference type="NCBI Taxonomy" id="1208324"/>
    <lineage>
        <taxon>Bacteria</taxon>
        <taxon>Pseudomonadati</taxon>
        <taxon>Pseudomonadota</taxon>
        <taxon>Alphaproteobacteria</taxon>
        <taxon>Rhodobacterales</taxon>
        <taxon>Roseobacteraceae</taxon>
        <taxon>Celeribacter</taxon>
    </lineage>
</organism>
<dbReference type="HOGENOM" id="CLU_085041_1_0_5"/>
<dbReference type="InterPro" id="IPR016084">
    <property type="entry name" value="Haem_Oase-like_multi-hlx"/>
</dbReference>
<dbReference type="AlphaFoldDB" id="A0A0B5DYL1"/>
<dbReference type="InterPro" id="IPR016053">
    <property type="entry name" value="Haem_Oase-like"/>
</dbReference>
<dbReference type="EMBL" id="CP004393">
    <property type="protein sequence ID" value="AJE45811.1"/>
    <property type="molecule type" value="Genomic_DNA"/>
</dbReference>
<evidence type="ECO:0000313" key="2">
    <source>
        <dbReference type="Proteomes" id="UP000031521"/>
    </source>
</evidence>
<accession>A0A0B5DYL1</accession>
<dbReference type="Proteomes" id="UP000031521">
    <property type="component" value="Chromosome"/>
</dbReference>
<dbReference type="CDD" id="cd19166">
    <property type="entry name" value="HemeO-bac"/>
    <property type="match status" value="1"/>
</dbReference>
<dbReference type="RefSeq" id="WP_043868813.1">
    <property type="nucleotide sequence ID" value="NZ_CP004393.1"/>
</dbReference>
<keyword evidence="2" id="KW-1185">Reference proteome</keyword>
<dbReference type="GO" id="GO:0004392">
    <property type="term" value="F:heme oxygenase (decyclizing) activity"/>
    <property type="evidence" value="ECO:0007669"/>
    <property type="project" value="InterPro"/>
</dbReference>
<proteinExistence type="predicted"/>
<protein>
    <submittedName>
        <fullName evidence="1">Heme oxygenase-like protein</fullName>
    </submittedName>
</protein>
<evidence type="ECO:0000313" key="1">
    <source>
        <dbReference type="EMBL" id="AJE45811.1"/>
    </source>
</evidence>
<dbReference type="Pfam" id="PF01126">
    <property type="entry name" value="Heme_oxygenase"/>
    <property type="match status" value="1"/>
</dbReference>
<gene>
    <name evidence="1" type="ORF">P73_1096</name>
</gene>
<dbReference type="SUPFAM" id="SSF48613">
    <property type="entry name" value="Heme oxygenase-like"/>
    <property type="match status" value="1"/>
</dbReference>
<dbReference type="KEGG" id="cid:P73_1096"/>
<dbReference type="Gene3D" id="1.20.910.10">
    <property type="entry name" value="Heme oxygenase-like"/>
    <property type="match status" value="1"/>
</dbReference>